<evidence type="ECO:0000256" key="11">
    <source>
        <dbReference type="HAMAP-Rule" id="MF_00415"/>
    </source>
</evidence>
<dbReference type="PRINTS" id="PR01008">
    <property type="entry name" value="FLGLRINGFLGH"/>
</dbReference>
<feature type="chain" id="PRO_5045666485" description="Flagellar L-ring protein" evidence="12">
    <location>
        <begin position="30"/>
        <end position="233"/>
    </location>
</feature>
<reference evidence="13 14" key="1">
    <citation type="journal article" date="2019" name="Int. J. Syst. Evol. Microbiol.">
        <title>The Global Catalogue of Microorganisms (GCM) 10K type strain sequencing project: providing services to taxonomists for standard genome sequencing and annotation.</title>
        <authorList>
            <consortium name="The Broad Institute Genomics Platform"/>
            <consortium name="The Broad Institute Genome Sequencing Center for Infectious Disease"/>
            <person name="Wu L."/>
            <person name="Ma J."/>
        </authorList>
    </citation>
    <scope>NUCLEOTIDE SEQUENCE [LARGE SCALE GENOMIC DNA]</scope>
    <source>
        <strain evidence="13 14">JCM 15896</strain>
    </source>
</reference>
<keyword evidence="7" id="KW-0564">Palmitate</keyword>
<keyword evidence="9 11" id="KW-0998">Cell outer membrane</keyword>
<comment type="subcellular location">
    <subcellularLocation>
        <location evidence="11">Cell outer membrane</location>
        <topology evidence="11">Lipid-anchor</topology>
    </subcellularLocation>
    <subcellularLocation>
        <location evidence="11">Bacterial flagellum basal body</location>
    </subcellularLocation>
    <subcellularLocation>
        <location evidence="2">Membrane</location>
        <topology evidence="2">Lipid-anchor</topology>
    </subcellularLocation>
</comment>
<comment type="function">
    <text evidence="1 11">Assembles around the rod to form the L-ring and probably protects the motor/basal body from shearing forces during rotation.</text>
</comment>
<feature type="signal peptide" evidence="12">
    <location>
        <begin position="1"/>
        <end position="29"/>
    </location>
</feature>
<organism evidence="13 14">
    <name type="scientific">Aliiglaciecola litoralis</name>
    <dbReference type="NCBI Taxonomy" id="582857"/>
    <lineage>
        <taxon>Bacteria</taxon>
        <taxon>Pseudomonadati</taxon>
        <taxon>Pseudomonadota</taxon>
        <taxon>Gammaproteobacteria</taxon>
        <taxon>Alteromonadales</taxon>
        <taxon>Alteromonadaceae</taxon>
        <taxon>Aliiglaciecola</taxon>
    </lineage>
</organism>
<keyword evidence="6 11" id="KW-0472">Membrane</keyword>
<evidence type="ECO:0000256" key="7">
    <source>
        <dbReference type="ARBA" id="ARBA00023139"/>
    </source>
</evidence>
<dbReference type="InterPro" id="IPR000527">
    <property type="entry name" value="Flag_Lring"/>
</dbReference>
<dbReference type="PANTHER" id="PTHR34933:SF1">
    <property type="entry name" value="FLAGELLAR L-RING PROTEIN"/>
    <property type="match status" value="1"/>
</dbReference>
<proteinExistence type="inferred from homology"/>
<evidence type="ECO:0000256" key="8">
    <source>
        <dbReference type="ARBA" id="ARBA00023143"/>
    </source>
</evidence>
<evidence type="ECO:0000256" key="5">
    <source>
        <dbReference type="ARBA" id="ARBA00022729"/>
    </source>
</evidence>
<evidence type="ECO:0000256" key="10">
    <source>
        <dbReference type="ARBA" id="ARBA00023288"/>
    </source>
</evidence>
<name>A0ABN1LKY0_9ALTE</name>
<evidence type="ECO:0000256" key="3">
    <source>
        <dbReference type="ARBA" id="ARBA00006929"/>
    </source>
</evidence>
<dbReference type="NCBIfam" id="NF001304">
    <property type="entry name" value="PRK00249.1-4"/>
    <property type="match status" value="1"/>
</dbReference>
<evidence type="ECO:0000313" key="13">
    <source>
        <dbReference type="EMBL" id="GAA0857128.1"/>
    </source>
</evidence>
<dbReference type="NCBIfam" id="NF009338">
    <property type="entry name" value="PRK12698.1"/>
    <property type="match status" value="1"/>
</dbReference>
<dbReference type="PROSITE" id="PS51257">
    <property type="entry name" value="PROKAR_LIPOPROTEIN"/>
    <property type="match status" value="1"/>
</dbReference>
<dbReference type="EMBL" id="BAAAFD010000005">
    <property type="protein sequence ID" value="GAA0857128.1"/>
    <property type="molecule type" value="Genomic_DNA"/>
</dbReference>
<keyword evidence="8 11" id="KW-0975">Bacterial flagellum</keyword>
<evidence type="ECO:0000313" key="14">
    <source>
        <dbReference type="Proteomes" id="UP001500359"/>
    </source>
</evidence>
<sequence length="233" mass="24968">MVFPMNRLLLVFGIIALLLLTGCASHHHAGPLPNDPFYAPIVGDMPRQKIAEDGSIFQADMANSIYSDVKARRIGDIITVNLRENTSATKSAGTTTNRDTGVSVDPLLGLGGDAINIGGQGIQLDLNGGSEFSGDAQSNQSNNLSGNISVTVIQVLPNQNLVVRGEKWLTLNNGDEYIRLTGVVRPADISPSNEIVSTKIANARIQYSGTGTFASAQQHGWLGKFFASEWWPF</sequence>
<accession>A0ABN1LKY0</accession>
<evidence type="ECO:0000256" key="6">
    <source>
        <dbReference type="ARBA" id="ARBA00023136"/>
    </source>
</evidence>
<dbReference type="PANTHER" id="PTHR34933">
    <property type="entry name" value="FLAGELLAR L-RING PROTEIN"/>
    <property type="match status" value="1"/>
</dbReference>
<evidence type="ECO:0000256" key="4">
    <source>
        <dbReference type="ARBA" id="ARBA00011439"/>
    </source>
</evidence>
<dbReference type="Pfam" id="PF02107">
    <property type="entry name" value="FlgH"/>
    <property type="match status" value="1"/>
</dbReference>
<keyword evidence="10 11" id="KW-0449">Lipoprotein</keyword>
<comment type="caution">
    <text evidence="13">The sequence shown here is derived from an EMBL/GenBank/DDBJ whole genome shotgun (WGS) entry which is preliminary data.</text>
</comment>
<evidence type="ECO:0000256" key="2">
    <source>
        <dbReference type="ARBA" id="ARBA00004635"/>
    </source>
</evidence>
<protein>
    <recommendedName>
        <fullName evidence="11">Flagellar L-ring protein</fullName>
    </recommendedName>
    <alternativeName>
        <fullName evidence="11">Basal body L-ring protein</fullName>
    </alternativeName>
</protein>
<evidence type="ECO:0000256" key="12">
    <source>
        <dbReference type="SAM" id="SignalP"/>
    </source>
</evidence>
<keyword evidence="13" id="KW-0969">Cilium</keyword>
<dbReference type="Proteomes" id="UP001500359">
    <property type="component" value="Unassembled WGS sequence"/>
</dbReference>
<comment type="subunit">
    <text evidence="4 11">The basal body constitutes a major portion of the flagellar organelle and consists of four rings (L,P,S, and M) mounted on a central rod.</text>
</comment>
<dbReference type="HAMAP" id="MF_00415">
    <property type="entry name" value="FlgH"/>
    <property type="match status" value="1"/>
</dbReference>
<gene>
    <name evidence="11 13" type="primary">flgH</name>
    <name evidence="13" type="ORF">GCM10009114_21690</name>
</gene>
<keyword evidence="14" id="KW-1185">Reference proteome</keyword>
<keyword evidence="13" id="KW-0282">Flagellum</keyword>
<keyword evidence="5 11" id="KW-0732">Signal</keyword>
<evidence type="ECO:0000256" key="1">
    <source>
        <dbReference type="ARBA" id="ARBA00002591"/>
    </source>
</evidence>
<keyword evidence="13" id="KW-0966">Cell projection</keyword>
<evidence type="ECO:0000256" key="9">
    <source>
        <dbReference type="ARBA" id="ARBA00023237"/>
    </source>
</evidence>
<comment type="similarity">
    <text evidence="3 11">Belongs to the FlgH family.</text>
</comment>